<keyword evidence="3" id="KW-1185">Reference proteome</keyword>
<gene>
    <name evidence="2" type="ORF">J3U87_34125</name>
</gene>
<dbReference type="EMBL" id="CP071793">
    <property type="protein sequence ID" value="QTD50651.1"/>
    <property type="molecule type" value="Genomic_DNA"/>
</dbReference>
<dbReference type="GO" id="GO:0006352">
    <property type="term" value="P:DNA-templated transcription initiation"/>
    <property type="evidence" value="ECO:0007669"/>
    <property type="project" value="InterPro"/>
</dbReference>
<evidence type="ECO:0000259" key="1">
    <source>
        <dbReference type="Pfam" id="PF07638"/>
    </source>
</evidence>
<dbReference type="SUPFAM" id="SSF88659">
    <property type="entry name" value="Sigma3 and sigma4 domains of RNA polymerase sigma factors"/>
    <property type="match status" value="1"/>
</dbReference>
<dbReference type="KEGG" id="scor:J3U87_34125"/>
<dbReference type="NCBIfam" id="TIGR02937">
    <property type="entry name" value="sigma70-ECF"/>
    <property type="match status" value="1"/>
</dbReference>
<dbReference type="RefSeq" id="WP_237380525.1">
    <property type="nucleotide sequence ID" value="NZ_CP071793.1"/>
</dbReference>
<dbReference type="InterPro" id="IPR036388">
    <property type="entry name" value="WH-like_DNA-bd_sf"/>
</dbReference>
<dbReference type="Pfam" id="PF07638">
    <property type="entry name" value="Sigma70_ECF"/>
    <property type="match status" value="1"/>
</dbReference>
<dbReference type="NCBIfam" id="TIGR02999">
    <property type="entry name" value="Sig-70_X6"/>
    <property type="match status" value="1"/>
</dbReference>
<name>A0A8A4TP28_SULCO</name>
<dbReference type="InterPro" id="IPR014284">
    <property type="entry name" value="RNA_pol_sigma-70_dom"/>
</dbReference>
<dbReference type="Gene3D" id="1.10.10.10">
    <property type="entry name" value="Winged helix-like DNA-binding domain superfamily/Winged helix DNA-binding domain"/>
    <property type="match status" value="1"/>
</dbReference>
<organism evidence="2 3">
    <name type="scientific">Sulfidibacter corallicola</name>
    <dbReference type="NCBI Taxonomy" id="2818388"/>
    <lineage>
        <taxon>Bacteria</taxon>
        <taxon>Pseudomonadati</taxon>
        <taxon>Acidobacteriota</taxon>
        <taxon>Holophagae</taxon>
        <taxon>Acanthopleuribacterales</taxon>
        <taxon>Acanthopleuribacteraceae</taxon>
        <taxon>Sulfidibacter</taxon>
    </lineage>
</organism>
<feature type="domain" description="RNA polymerase sigma-70 ECF-like HTH" evidence="1">
    <location>
        <begin position="18"/>
        <end position="199"/>
    </location>
</feature>
<protein>
    <submittedName>
        <fullName evidence="2">Sigma-70 family RNA polymerase sigma factor</fullName>
    </submittedName>
</protein>
<sequence>MGHECSGDVVTPGAVSLEITALLRRWSSSNQQALNEIIVLVYNELRSMARQYLRHEARNLSIQPTALVHEVYEMLHGRHDLVFENRVHFFRCARLIMRQITIKYARMKQSLKRGGSKAHQTFDDAVHLGQRMLEPEVLLALDRALNQLATMDPRKHRITELRFFLGLKMEEIAEVLEISPRTARREWQTTQCWLVRELKKAV</sequence>
<dbReference type="InterPro" id="IPR011517">
    <property type="entry name" value="RNA_pol_sigma70_ECF-like"/>
</dbReference>
<accession>A0A8A4TP28</accession>
<dbReference type="InterPro" id="IPR013324">
    <property type="entry name" value="RNA_pol_sigma_r3/r4-like"/>
</dbReference>
<dbReference type="Proteomes" id="UP000663929">
    <property type="component" value="Chromosome"/>
</dbReference>
<dbReference type="GO" id="GO:0003700">
    <property type="term" value="F:DNA-binding transcription factor activity"/>
    <property type="evidence" value="ECO:0007669"/>
    <property type="project" value="InterPro"/>
</dbReference>
<proteinExistence type="predicted"/>
<dbReference type="AlphaFoldDB" id="A0A8A4TP28"/>
<evidence type="ECO:0000313" key="2">
    <source>
        <dbReference type="EMBL" id="QTD50651.1"/>
    </source>
</evidence>
<reference evidence="2" key="1">
    <citation type="submission" date="2021-03" db="EMBL/GenBank/DDBJ databases">
        <title>Acanthopleuribacteraceae sp. M133.</title>
        <authorList>
            <person name="Wang G."/>
        </authorList>
    </citation>
    <scope>NUCLEOTIDE SEQUENCE</scope>
    <source>
        <strain evidence="2">M133</strain>
    </source>
</reference>
<dbReference type="InterPro" id="IPR053812">
    <property type="entry name" value="HTH_Sigma70_ECF-like"/>
</dbReference>
<evidence type="ECO:0000313" key="3">
    <source>
        <dbReference type="Proteomes" id="UP000663929"/>
    </source>
</evidence>